<protein>
    <submittedName>
        <fullName evidence="4">DUF4190 domain-containing protein</fullName>
    </submittedName>
</protein>
<gene>
    <name evidence="4" type="ORF">H0264_05680</name>
</gene>
<feature type="transmembrane region" description="Helical" evidence="2">
    <location>
        <begin position="84"/>
        <end position="109"/>
    </location>
</feature>
<evidence type="ECO:0000313" key="4">
    <source>
        <dbReference type="EMBL" id="QLY31804.1"/>
    </source>
</evidence>
<reference evidence="4 5" key="1">
    <citation type="submission" date="2020-07" db="EMBL/GenBank/DDBJ databases">
        <authorList>
            <person name="Zhuang K."/>
            <person name="Ran Y."/>
        </authorList>
    </citation>
    <scope>NUCLEOTIDE SEQUENCE [LARGE SCALE GENOMIC DNA]</scope>
    <source>
        <strain evidence="4 5">WCH-YHL-001</strain>
    </source>
</reference>
<sequence>MYPNNEPPQGGQPQQPWGSPEQQPQGASDPYGAPPPQQQPYGTSDPYGAPPQQPYGAMPAYPQPGYPQPGYPMGPPQSASTNGFAIASFVLSLIGCGALLAVPFGVIALNQIKAKGERGKGFAIAGLIISALWVLFVVAAVVISAVVPDKPGETVSVGDVSVGDCIGDVKESGMVYRTKTVPCDQPHDAEVFYQFNVSGSWPGEDKVIEEADRTCTAKLDAMFASSPRLNDLSTFMLYPPDERNFKRSSQITCMVVNLDGSKLTGKVPR</sequence>
<feature type="compositionally biased region" description="Low complexity" evidence="1">
    <location>
        <begin position="1"/>
        <end position="26"/>
    </location>
</feature>
<evidence type="ECO:0000313" key="5">
    <source>
        <dbReference type="Proteomes" id="UP000515512"/>
    </source>
</evidence>
<dbReference type="KEGG" id="nhu:H0264_05680"/>
<dbReference type="EMBL" id="CP059399">
    <property type="protein sequence ID" value="QLY31804.1"/>
    <property type="molecule type" value="Genomic_DNA"/>
</dbReference>
<dbReference type="InterPro" id="IPR025241">
    <property type="entry name" value="DUF4190"/>
</dbReference>
<dbReference type="Pfam" id="PF13828">
    <property type="entry name" value="DUF4190"/>
    <property type="match status" value="1"/>
</dbReference>
<feature type="transmembrane region" description="Helical" evidence="2">
    <location>
        <begin position="121"/>
        <end position="147"/>
    </location>
</feature>
<feature type="domain" description="DUF4190" evidence="3">
    <location>
        <begin position="85"/>
        <end position="139"/>
    </location>
</feature>
<feature type="compositionally biased region" description="Pro residues" evidence="1">
    <location>
        <begin position="61"/>
        <end position="74"/>
    </location>
</feature>
<dbReference type="Proteomes" id="UP000515512">
    <property type="component" value="Chromosome"/>
</dbReference>
<proteinExistence type="predicted"/>
<keyword evidence="2" id="KW-1133">Transmembrane helix</keyword>
<dbReference type="SUPFAM" id="SSF81995">
    <property type="entry name" value="beta-sandwich domain of Sec23/24"/>
    <property type="match status" value="1"/>
</dbReference>
<evidence type="ECO:0000256" key="1">
    <source>
        <dbReference type="SAM" id="MobiDB-lite"/>
    </source>
</evidence>
<dbReference type="AlphaFoldDB" id="A0A7D6Z5D0"/>
<name>A0A7D6Z5D0_9NOCA</name>
<keyword evidence="2" id="KW-0812">Transmembrane</keyword>
<evidence type="ECO:0000259" key="3">
    <source>
        <dbReference type="Pfam" id="PF13828"/>
    </source>
</evidence>
<accession>A0A7D6Z5D0</accession>
<keyword evidence="2" id="KW-0472">Membrane</keyword>
<dbReference type="RefSeq" id="WP_181582985.1">
    <property type="nucleotide sequence ID" value="NZ_CP059399.1"/>
</dbReference>
<evidence type="ECO:0000256" key="2">
    <source>
        <dbReference type="SAM" id="Phobius"/>
    </source>
</evidence>
<feature type="region of interest" description="Disordered" evidence="1">
    <location>
        <begin position="1"/>
        <end position="74"/>
    </location>
</feature>
<keyword evidence="5" id="KW-1185">Reference proteome</keyword>
<organism evidence="4 5">
    <name type="scientific">Nocardia huaxiensis</name>
    <dbReference type="NCBI Taxonomy" id="2755382"/>
    <lineage>
        <taxon>Bacteria</taxon>
        <taxon>Bacillati</taxon>
        <taxon>Actinomycetota</taxon>
        <taxon>Actinomycetes</taxon>
        <taxon>Mycobacteriales</taxon>
        <taxon>Nocardiaceae</taxon>
        <taxon>Nocardia</taxon>
    </lineage>
</organism>